<keyword evidence="7" id="KW-0472">Membrane</keyword>
<feature type="chain" id="PRO_5026372751" description="Cytochrome c-type biogenesis protein" evidence="7">
    <location>
        <begin position="22"/>
        <end position="139"/>
    </location>
</feature>
<dbReference type="Pfam" id="PF03918">
    <property type="entry name" value="CcmH"/>
    <property type="match status" value="1"/>
</dbReference>
<keyword evidence="2 7" id="KW-0349">Heme</keyword>
<dbReference type="InterPro" id="IPR038297">
    <property type="entry name" value="CcmH/CycL/NrfF/Ccl2_sf"/>
</dbReference>
<feature type="domain" description="CcmH/CycL/Ccl2/NrfF N-terminal" evidence="8">
    <location>
        <begin position="11"/>
        <end position="136"/>
    </location>
</feature>
<dbReference type="KEGG" id="tse:THMIRHAS_20580"/>
<dbReference type="InterPro" id="IPR005616">
    <property type="entry name" value="CcmH/CycL/Ccl2/NrfF_N"/>
</dbReference>
<dbReference type="CDD" id="cd16378">
    <property type="entry name" value="CcmH_N"/>
    <property type="match status" value="1"/>
</dbReference>
<dbReference type="PANTHER" id="PTHR47870:SF1">
    <property type="entry name" value="CYTOCHROME C-TYPE BIOGENESIS PROTEIN CCMH"/>
    <property type="match status" value="1"/>
</dbReference>
<dbReference type="InterPro" id="IPR051263">
    <property type="entry name" value="C-type_cytochrome_biogenesis"/>
</dbReference>
<dbReference type="GO" id="GO:0017004">
    <property type="term" value="P:cytochrome complex assembly"/>
    <property type="evidence" value="ECO:0007669"/>
    <property type="project" value="UniProtKB-KW"/>
</dbReference>
<name>A0A6F8PX33_9GAMM</name>
<protein>
    <recommendedName>
        <fullName evidence="7">Cytochrome c-type biogenesis protein</fullName>
    </recommendedName>
</protein>
<comment type="function">
    <text evidence="7">Possible subunit of a heme lyase.</text>
</comment>
<dbReference type="Proteomes" id="UP000501726">
    <property type="component" value="Chromosome"/>
</dbReference>
<dbReference type="PANTHER" id="PTHR47870">
    <property type="entry name" value="CYTOCHROME C-TYPE BIOGENESIS PROTEIN CCMH"/>
    <property type="match status" value="1"/>
</dbReference>
<dbReference type="GO" id="GO:0005886">
    <property type="term" value="C:plasma membrane"/>
    <property type="evidence" value="ECO:0007669"/>
    <property type="project" value="TreeGrafter"/>
</dbReference>
<keyword evidence="5" id="KW-0201">Cytochrome c-type biogenesis</keyword>
<dbReference type="EMBL" id="AP021889">
    <property type="protein sequence ID" value="BBP46685.1"/>
    <property type="molecule type" value="Genomic_DNA"/>
</dbReference>
<organism evidence="9 10">
    <name type="scientific">Thiosulfatimonas sediminis</name>
    <dbReference type="NCBI Taxonomy" id="2675054"/>
    <lineage>
        <taxon>Bacteria</taxon>
        <taxon>Pseudomonadati</taxon>
        <taxon>Pseudomonadota</taxon>
        <taxon>Gammaproteobacteria</taxon>
        <taxon>Thiotrichales</taxon>
        <taxon>Piscirickettsiaceae</taxon>
        <taxon>Thiosulfatimonas</taxon>
    </lineage>
</organism>
<evidence type="ECO:0000256" key="1">
    <source>
        <dbReference type="ARBA" id="ARBA00010342"/>
    </source>
</evidence>
<feature type="transmembrane region" description="Helical" evidence="7">
    <location>
        <begin position="106"/>
        <end position="127"/>
    </location>
</feature>
<evidence type="ECO:0000256" key="5">
    <source>
        <dbReference type="ARBA" id="ARBA00022748"/>
    </source>
</evidence>
<proteinExistence type="inferred from homology"/>
<evidence type="ECO:0000256" key="6">
    <source>
        <dbReference type="ARBA" id="ARBA00023004"/>
    </source>
</evidence>
<keyword evidence="3 7" id="KW-0479">Metal-binding</keyword>
<reference evidence="10" key="1">
    <citation type="submission" date="2019-11" db="EMBL/GenBank/DDBJ databases">
        <title>Isolation and characterization of two novel species in the genus Thiomicrorhabdus.</title>
        <authorList>
            <person name="Mochizuki J."/>
            <person name="Kojima H."/>
            <person name="Fukui M."/>
        </authorList>
    </citation>
    <scope>NUCLEOTIDE SEQUENCE [LARGE SCALE GENOMIC DNA]</scope>
    <source>
        <strain evidence="10">aks77</strain>
    </source>
</reference>
<accession>A0A6F8PX33</accession>
<evidence type="ECO:0000259" key="8">
    <source>
        <dbReference type="Pfam" id="PF03918"/>
    </source>
</evidence>
<gene>
    <name evidence="9" type="ORF">THMIRHAS_20580</name>
</gene>
<sequence>MNFLRLALFTLFISVSSANYAAIETYQFTDKQQEEDYKALIFELRCLVCQNQNLADSNAELAQDLRKQVFTMLTEQQASKAQIVDYMVARYGEFVMYKPPMEPNTYLLWLGPFLFLLIGLGILIRIIRSNQHNSSAEKP</sequence>
<dbReference type="AlphaFoldDB" id="A0A6F8PX33"/>
<dbReference type="Gene3D" id="1.10.8.640">
    <property type="entry name" value="Cytochrome C biogenesis protein"/>
    <property type="match status" value="1"/>
</dbReference>
<keyword evidence="7" id="KW-1133">Transmembrane helix</keyword>
<evidence type="ECO:0000313" key="9">
    <source>
        <dbReference type="EMBL" id="BBP46685.1"/>
    </source>
</evidence>
<evidence type="ECO:0000256" key="7">
    <source>
        <dbReference type="RuleBase" id="RU364112"/>
    </source>
</evidence>
<keyword evidence="6 7" id="KW-0408">Iron</keyword>
<evidence type="ECO:0000313" key="10">
    <source>
        <dbReference type="Proteomes" id="UP000501726"/>
    </source>
</evidence>
<keyword evidence="7" id="KW-0812">Transmembrane</keyword>
<evidence type="ECO:0000256" key="4">
    <source>
        <dbReference type="ARBA" id="ARBA00022729"/>
    </source>
</evidence>
<evidence type="ECO:0000256" key="3">
    <source>
        <dbReference type="ARBA" id="ARBA00022723"/>
    </source>
</evidence>
<dbReference type="FunFam" id="1.10.8.640:FF:000001">
    <property type="entry name" value="Cytochrome c-type biogenesis protein"/>
    <property type="match status" value="1"/>
</dbReference>
<dbReference type="RefSeq" id="WP_173273583.1">
    <property type="nucleotide sequence ID" value="NZ_AP021889.1"/>
</dbReference>
<keyword evidence="10" id="KW-1185">Reference proteome</keyword>
<dbReference type="GO" id="GO:0046872">
    <property type="term" value="F:metal ion binding"/>
    <property type="evidence" value="ECO:0007669"/>
    <property type="project" value="UniProtKB-KW"/>
</dbReference>
<keyword evidence="4 7" id="KW-0732">Signal</keyword>
<evidence type="ECO:0000256" key="2">
    <source>
        <dbReference type="ARBA" id="ARBA00022617"/>
    </source>
</evidence>
<feature type="signal peptide" evidence="7">
    <location>
        <begin position="1"/>
        <end position="21"/>
    </location>
</feature>
<comment type="similarity">
    <text evidence="1 7">Belongs to the CcmH/CycL/Ccl2/NrfF family.</text>
</comment>